<dbReference type="SUPFAM" id="SSF53187">
    <property type="entry name" value="Zn-dependent exopeptidases"/>
    <property type="match status" value="1"/>
</dbReference>
<dbReference type="PIRSF" id="PIRSF037227">
    <property type="entry name" value="Aminobenzoyl-glu_utiliz_pB"/>
    <property type="match status" value="1"/>
</dbReference>
<dbReference type="Proteomes" id="UP001597371">
    <property type="component" value="Unassembled WGS sequence"/>
</dbReference>
<evidence type="ECO:0000256" key="1">
    <source>
        <dbReference type="ARBA" id="ARBA00022801"/>
    </source>
</evidence>
<dbReference type="InterPro" id="IPR011650">
    <property type="entry name" value="Peptidase_M20_dimer"/>
</dbReference>
<evidence type="ECO:0000313" key="4">
    <source>
        <dbReference type="EMBL" id="MFD2236902.1"/>
    </source>
</evidence>
<evidence type="ECO:0000313" key="5">
    <source>
        <dbReference type="Proteomes" id="UP001597371"/>
    </source>
</evidence>
<feature type="region of interest" description="Disordered" evidence="2">
    <location>
        <begin position="445"/>
        <end position="475"/>
    </location>
</feature>
<feature type="compositionally biased region" description="Basic and acidic residues" evidence="2">
    <location>
        <begin position="445"/>
        <end position="455"/>
    </location>
</feature>
<dbReference type="InterPro" id="IPR052030">
    <property type="entry name" value="Peptidase_M20/M20A_hydrolases"/>
</dbReference>
<dbReference type="RefSeq" id="WP_209739589.1">
    <property type="nucleotide sequence ID" value="NZ_CP072611.1"/>
</dbReference>
<feature type="domain" description="Peptidase M20 dimerisation" evidence="3">
    <location>
        <begin position="189"/>
        <end position="278"/>
    </location>
</feature>
<dbReference type="CDD" id="cd05673">
    <property type="entry name" value="M20_Acy1L2_AbgB"/>
    <property type="match status" value="1"/>
</dbReference>
<protein>
    <submittedName>
        <fullName evidence="4">M20 family metallopeptidase</fullName>
    </submittedName>
</protein>
<keyword evidence="5" id="KW-1185">Reference proteome</keyword>
<dbReference type="InterPro" id="IPR017439">
    <property type="entry name" value="Amidohydrolase"/>
</dbReference>
<gene>
    <name evidence="4" type="ORF">ACFSKQ_05410</name>
</gene>
<dbReference type="InterPro" id="IPR017145">
    <property type="entry name" value="Aminobenzoyl-glu_utiliz_pB"/>
</dbReference>
<evidence type="ECO:0000256" key="2">
    <source>
        <dbReference type="SAM" id="MobiDB-lite"/>
    </source>
</evidence>
<dbReference type="Pfam" id="PF07687">
    <property type="entry name" value="M20_dimer"/>
    <property type="match status" value="1"/>
</dbReference>
<dbReference type="SUPFAM" id="SSF55031">
    <property type="entry name" value="Bacterial exopeptidase dimerisation domain"/>
    <property type="match status" value="1"/>
</dbReference>
<dbReference type="Gene3D" id="3.30.70.360">
    <property type="match status" value="1"/>
</dbReference>
<reference evidence="5" key="1">
    <citation type="journal article" date="2019" name="Int. J. Syst. Evol. Microbiol.">
        <title>The Global Catalogue of Microorganisms (GCM) 10K type strain sequencing project: providing services to taxonomists for standard genome sequencing and annotation.</title>
        <authorList>
            <consortium name="The Broad Institute Genomics Platform"/>
            <consortium name="The Broad Institute Genome Sequencing Center for Infectious Disease"/>
            <person name="Wu L."/>
            <person name="Ma J."/>
        </authorList>
    </citation>
    <scope>NUCLEOTIDE SEQUENCE [LARGE SCALE GENOMIC DNA]</scope>
    <source>
        <strain evidence="5">ZS-35-S2</strain>
    </source>
</reference>
<dbReference type="Gene3D" id="3.40.630.10">
    <property type="entry name" value="Zn peptidases"/>
    <property type="match status" value="1"/>
</dbReference>
<evidence type="ECO:0000259" key="3">
    <source>
        <dbReference type="Pfam" id="PF07687"/>
    </source>
</evidence>
<dbReference type="PANTHER" id="PTHR30575:SF0">
    <property type="entry name" value="XAA-ARG DIPEPTIDASE"/>
    <property type="match status" value="1"/>
</dbReference>
<proteinExistence type="predicted"/>
<dbReference type="InterPro" id="IPR036264">
    <property type="entry name" value="Bact_exopeptidase_dim_dom"/>
</dbReference>
<accession>A0ABW5CJX1</accession>
<sequence>MQNTARIWELVDERRADYLALSDRVWEMPELAYTEFRSVAEHRAMLEAEGFAITDEPAGIPTAVVGEAGEGGPVIAFLGEYDALPGLSQEAGIAEHKPLPGSGYGHGCGHNMLGSAALLAATAYKNYLKENGLPGTVRYYGCPAEEGGAAKAFMVRDGLFADVDAAITWHPASITRVDDAKSLANTRIDFTFTGRASHAAAAPHLGRSALDAVELMNVGVNYLREHVPSDSRIHYALIDAGGIAPNVVQARATVRYAIRSRDIHGMKALNERVKKVAEGAALMTETKVEIKILSAVSNLLGNTPMEEVMYANMQRLGPVAFDDEDRAYARAIQATLSQEDILNDYRRAGAEPREDAPLCDFIVPLEAEGEAMIGSTDVGDVSWVVPTVQARAATHAIGTPGHSWQITAQGKSGQAHKGLVYAAKVMAGTAVDLLSDPALLARAKADHKARTDRTPYESPIPEGVSAPIQPRPSGH</sequence>
<keyword evidence="1" id="KW-0378">Hydrolase</keyword>
<organism evidence="4 5">
    <name type="scientific">Aureimonas populi</name>
    <dbReference type="NCBI Taxonomy" id="1701758"/>
    <lineage>
        <taxon>Bacteria</taxon>
        <taxon>Pseudomonadati</taxon>
        <taxon>Pseudomonadota</taxon>
        <taxon>Alphaproteobacteria</taxon>
        <taxon>Hyphomicrobiales</taxon>
        <taxon>Aurantimonadaceae</taxon>
        <taxon>Aureimonas</taxon>
    </lineage>
</organism>
<dbReference type="PANTHER" id="PTHR30575">
    <property type="entry name" value="PEPTIDASE M20"/>
    <property type="match status" value="1"/>
</dbReference>
<name>A0ABW5CJX1_9HYPH</name>
<dbReference type="InterPro" id="IPR002933">
    <property type="entry name" value="Peptidase_M20"/>
</dbReference>
<comment type="caution">
    <text evidence="4">The sequence shown here is derived from an EMBL/GenBank/DDBJ whole genome shotgun (WGS) entry which is preliminary data.</text>
</comment>
<dbReference type="Pfam" id="PF01546">
    <property type="entry name" value="Peptidase_M20"/>
    <property type="match status" value="1"/>
</dbReference>
<dbReference type="NCBIfam" id="TIGR01891">
    <property type="entry name" value="amidohydrolases"/>
    <property type="match status" value="1"/>
</dbReference>
<dbReference type="EMBL" id="JBHUIJ010000005">
    <property type="protein sequence ID" value="MFD2236902.1"/>
    <property type="molecule type" value="Genomic_DNA"/>
</dbReference>